<feature type="signal peptide" evidence="2">
    <location>
        <begin position="1"/>
        <end position="20"/>
    </location>
</feature>
<dbReference type="RefSeq" id="WP_095717646.1">
    <property type="nucleotide sequence ID" value="NZ_NTGA01000011.1"/>
</dbReference>
<dbReference type="PANTHER" id="PTHR42928:SF3">
    <property type="entry name" value="UPF0065 PROTEIN YFLP"/>
    <property type="match status" value="1"/>
</dbReference>
<feature type="chain" id="PRO_5039207694" evidence="2">
    <location>
        <begin position="21"/>
        <end position="325"/>
    </location>
</feature>
<dbReference type="PIRSF" id="PIRSF017082">
    <property type="entry name" value="YflP"/>
    <property type="match status" value="1"/>
</dbReference>
<dbReference type="Gene3D" id="3.40.190.150">
    <property type="entry name" value="Bordetella uptake gene, domain 1"/>
    <property type="match status" value="1"/>
</dbReference>
<evidence type="ECO:0000313" key="4">
    <source>
        <dbReference type="Proteomes" id="UP000218810"/>
    </source>
</evidence>
<evidence type="ECO:0000313" key="3">
    <source>
        <dbReference type="EMBL" id="PAY24044.1"/>
    </source>
</evidence>
<keyword evidence="2" id="KW-0732">Signal</keyword>
<proteinExistence type="inferred from homology"/>
<dbReference type="CDD" id="cd07012">
    <property type="entry name" value="PBP2_Bug_TTT"/>
    <property type="match status" value="1"/>
</dbReference>
<sequence>MRHPLARILTAVLAVGLTTAAATDASRSGGGDNPRTQLAIIAPAAPGGGWDTFGREAQQALMTNGIVNAVRVRNVPGAAGTIGLTQFVQLAGRTDSLLVTGGVMVGGVILQDSDATLEDTTPIARLADDYNVLVVPANSPYQTLEEFLAAWREHPGMAIAGGSLGSIDHLLTGMLAEAAGIDPAQINYIAYSGGGEVVRSMISGSAVGAISGANDFDAQIEAGELRALGVSSATPVGELSTPTFIEQGVDVSMSNWRGLVAPPGIPDEVRDELIAIIAEMRETGEWRDTLERNNWTDEFMAGDEFARFLDAEIATTEDIIRELGQ</sequence>
<dbReference type="InterPro" id="IPR042100">
    <property type="entry name" value="Bug_dom1"/>
</dbReference>
<name>A0A2A2WST9_9ACTN</name>
<dbReference type="Gene3D" id="3.40.190.10">
    <property type="entry name" value="Periplasmic binding protein-like II"/>
    <property type="match status" value="1"/>
</dbReference>
<reference evidence="4" key="1">
    <citation type="submission" date="2017-09" db="EMBL/GenBank/DDBJ databases">
        <authorList>
            <person name="Zhang Y."/>
            <person name="Huang X."/>
            <person name="Liu J."/>
            <person name="Lu L."/>
            <person name="Peng K."/>
        </authorList>
    </citation>
    <scope>NUCLEOTIDE SEQUENCE [LARGE SCALE GENOMIC DNA]</scope>
    <source>
        <strain evidence="4">S-XJ-1</strain>
    </source>
</reference>
<dbReference type="Pfam" id="PF03401">
    <property type="entry name" value="TctC"/>
    <property type="match status" value="1"/>
</dbReference>
<dbReference type="Proteomes" id="UP000218810">
    <property type="component" value="Unassembled WGS sequence"/>
</dbReference>
<dbReference type="OrthoDB" id="9780943at2"/>
<dbReference type="EMBL" id="NTGA01000011">
    <property type="protein sequence ID" value="PAY24044.1"/>
    <property type="molecule type" value="Genomic_DNA"/>
</dbReference>
<organism evidence="3 4">
    <name type="scientific">Dietzia natronolimnaea</name>
    <dbReference type="NCBI Taxonomy" id="161920"/>
    <lineage>
        <taxon>Bacteria</taxon>
        <taxon>Bacillati</taxon>
        <taxon>Actinomycetota</taxon>
        <taxon>Actinomycetes</taxon>
        <taxon>Mycobacteriales</taxon>
        <taxon>Dietziaceae</taxon>
        <taxon>Dietzia</taxon>
    </lineage>
</organism>
<dbReference type="SUPFAM" id="SSF53850">
    <property type="entry name" value="Periplasmic binding protein-like II"/>
    <property type="match status" value="1"/>
</dbReference>
<gene>
    <name evidence="3" type="ORF">CEY15_05705</name>
</gene>
<protein>
    <submittedName>
        <fullName evidence="3">Tricarboxylic transporter</fullName>
    </submittedName>
</protein>
<keyword evidence="4" id="KW-1185">Reference proteome</keyword>
<dbReference type="AlphaFoldDB" id="A0A2A2WST9"/>
<dbReference type="InterPro" id="IPR005064">
    <property type="entry name" value="BUG"/>
</dbReference>
<comment type="caution">
    <text evidence="3">The sequence shown here is derived from an EMBL/GenBank/DDBJ whole genome shotgun (WGS) entry which is preliminary data.</text>
</comment>
<comment type="similarity">
    <text evidence="1">Belongs to the UPF0065 (bug) family.</text>
</comment>
<accession>A0A2A2WST9</accession>
<evidence type="ECO:0000256" key="2">
    <source>
        <dbReference type="SAM" id="SignalP"/>
    </source>
</evidence>
<evidence type="ECO:0000256" key="1">
    <source>
        <dbReference type="ARBA" id="ARBA00006987"/>
    </source>
</evidence>
<dbReference type="PANTHER" id="PTHR42928">
    <property type="entry name" value="TRICARBOXYLATE-BINDING PROTEIN"/>
    <property type="match status" value="1"/>
</dbReference>